<protein>
    <submittedName>
        <fullName evidence="1">PIG-L family deacetylase</fullName>
    </submittedName>
</protein>
<dbReference type="InterPro" id="IPR024078">
    <property type="entry name" value="LmbE-like_dom_sf"/>
</dbReference>
<name>A0A7M2YDC1_9FLAO</name>
<keyword evidence="2" id="KW-1185">Reference proteome</keyword>
<dbReference type="Pfam" id="PF02585">
    <property type="entry name" value="PIG-L"/>
    <property type="match status" value="1"/>
</dbReference>
<dbReference type="SUPFAM" id="SSF102588">
    <property type="entry name" value="LmbE-like"/>
    <property type="match status" value="1"/>
</dbReference>
<proteinExistence type="predicted"/>
<accession>A0A7M2YDC1</accession>
<dbReference type="RefSeq" id="WP_193811979.1">
    <property type="nucleotide sequence ID" value="NZ_CP040442.1"/>
</dbReference>
<gene>
    <name evidence="1" type="ORF">Q73A0000_16290</name>
</gene>
<dbReference type="KEGG" id="kfa:Q73A0000_16290"/>
<dbReference type="InterPro" id="IPR003737">
    <property type="entry name" value="GlcNAc_PI_deacetylase-related"/>
</dbReference>
<organism evidence="1 2">
    <name type="scientific">Kaistella flava</name>
    <name type="common">ex Peng et al. 2021</name>
    <dbReference type="NCBI Taxonomy" id="2038776"/>
    <lineage>
        <taxon>Bacteria</taxon>
        <taxon>Pseudomonadati</taxon>
        <taxon>Bacteroidota</taxon>
        <taxon>Flavobacteriia</taxon>
        <taxon>Flavobacteriales</taxon>
        <taxon>Weeksellaceae</taxon>
        <taxon>Chryseobacterium group</taxon>
        <taxon>Kaistella</taxon>
    </lineage>
</organism>
<evidence type="ECO:0000313" key="1">
    <source>
        <dbReference type="EMBL" id="QOW11809.1"/>
    </source>
</evidence>
<dbReference type="Gene3D" id="3.40.50.10320">
    <property type="entry name" value="LmbE-like"/>
    <property type="match status" value="1"/>
</dbReference>
<evidence type="ECO:0000313" key="2">
    <source>
        <dbReference type="Proteomes" id="UP000594195"/>
    </source>
</evidence>
<dbReference type="Proteomes" id="UP000594195">
    <property type="component" value="Chromosome"/>
</dbReference>
<dbReference type="EMBL" id="CP040442">
    <property type="protein sequence ID" value="QOW11809.1"/>
    <property type="molecule type" value="Genomic_DNA"/>
</dbReference>
<reference evidence="1 2" key="1">
    <citation type="submission" date="2019-05" db="EMBL/GenBank/DDBJ databases">
        <title>Chryseobacterium sp. isolated from King George Island, maritime Antarctica.</title>
        <authorList>
            <person name="Peng X."/>
        </authorList>
    </citation>
    <scope>NUCLEOTIDE SEQUENCE [LARGE SCALE GENOMIC DNA]</scope>
    <source>
        <strain evidence="1 2">7-3A</strain>
    </source>
</reference>
<dbReference type="AlphaFoldDB" id="A0A7M2YDC1"/>
<sequence length="212" mass="24504">MKFLKNIAVIVAHPDDEILWCGGMMLLHPECNWFIACLCRKNDSDRAPKFQRVLKELNAKGIMGDLDDGPEQHPLDRKEVQKAILDLVPKSNFDLTITHSPFGEYTRHLRHEEIGSAVIALWNDKKIQTNELWAFAYEDGNKNYDPIPIRGASIQQTLPNNIWQEKHRLITEVYGFEKTGFEARITPKSEAFWKFNNPTDAQNWLEKNSVLT</sequence>